<reference evidence="1 2" key="1">
    <citation type="submission" date="2020-04" db="EMBL/GenBank/DDBJ databases">
        <title>Draft genome of Leeia sp. IMCC25680.</title>
        <authorList>
            <person name="Song J."/>
            <person name="Cho J.-C."/>
        </authorList>
    </citation>
    <scope>NUCLEOTIDE SEQUENCE [LARGE SCALE GENOMIC DNA]</scope>
    <source>
        <strain evidence="1 2">IMCC25680</strain>
    </source>
</reference>
<dbReference type="Proteomes" id="UP000587991">
    <property type="component" value="Unassembled WGS sequence"/>
</dbReference>
<keyword evidence="2" id="KW-1185">Reference proteome</keyword>
<dbReference type="AlphaFoldDB" id="A0A847SB40"/>
<gene>
    <name evidence="1" type="ORF">HF682_17425</name>
</gene>
<dbReference type="RefSeq" id="WP_168878618.1">
    <property type="nucleotide sequence ID" value="NZ_JABAIM010000005.1"/>
</dbReference>
<dbReference type="EMBL" id="JABAIM010000005">
    <property type="protein sequence ID" value="NLR76953.1"/>
    <property type="molecule type" value="Genomic_DNA"/>
</dbReference>
<organism evidence="1 2">
    <name type="scientific">Leeia aquatica</name>
    <dbReference type="NCBI Taxonomy" id="2725557"/>
    <lineage>
        <taxon>Bacteria</taxon>
        <taxon>Pseudomonadati</taxon>
        <taxon>Pseudomonadota</taxon>
        <taxon>Betaproteobacteria</taxon>
        <taxon>Neisseriales</taxon>
        <taxon>Leeiaceae</taxon>
        <taxon>Leeia</taxon>
    </lineage>
</organism>
<evidence type="ECO:0000313" key="1">
    <source>
        <dbReference type="EMBL" id="NLR76953.1"/>
    </source>
</evidence>
<dbReference type="InterPro" id="IPR009858">
    <property type="entry name" value="DUF1415"/>
</dbReference>
<accession>A0A847SB40</accession>
<dbReference type="Pfam" id="PF07209">
    <property type="entry name" value="DUF1415"/>
    <property type="match status" value="1"/>
</dbReference>
<proteinExistence type="predicted"/>
<comment type="caution">
    <text evidence="1">The sequence shown here is derived from an EMBL/GenBank/DDBJ whole genome shotgun (WGS) entry which is preliminary data.</text>
</comment>
<evidence type="ECO:0000313" key="2">
    <source>
        <dbReference type="Proteomes" id="UP000587991"/>
    </source>
</evidence>
<sequence>MQATTPSVDRVIAATRHWLEQAVIGLNLCPFAKAVYVKQQVRIVVSEAPHLDGFLEDLDRELLALNEADPEQVDTTLLIHPSLLNDFLVFHDVTQIAEEAVVEHGLDGVLQVASFHPQFQFEGTEPDDIDNYTNRSPYPTLHLLREQSIERAVLAFPDPSTIYWRNIETLTQLGHAGWQALMSQPGEAGE</sequence>
<name>A0A847SB40_9NEIS</name>
<protein>
    <submittedName>
        <fullName evidence="1">DUF1415 domain-containing protein</fullName>
    </submittedName>
</protein>